<name>M3A0E3_PSEFD</name>
<evidence type="ECO:0000313" key="3">
    <source>
        <dbReference type="EMBL" id="EME84629.1"/>
    </source>
</evidence>
<dbReference type="GeneID" id="19333013"/>
<dbReference type="PANTHER" id="PTHR36587">
    <property type="entry name" value="EXPRESSION SITE-ASSOCIATED GENE 3 (ESAG3)-LIKE PROTEIN"/>
    <property type="match status" value="1"/>
</dbReference>
<feature type="compositionally biased region" description="Pro residues" evidence="1">
    <location>
        <begin position="655"/>
        <end position="664"/>
    </location>
</feature>
<evidence type="ECO:0000313" key="4">
    <source>
        <dbReference type="Proteomes" id="UP000016932"/>
    </source>
</evidence>
<feature type="region of interest" description="Disordered" evidence="1">
    <location>
        <begin position="596"/>
        <end position="687"/>
    </location>
</feature>
<dbReference type="PANTHER" id="PTHR36587:SF2">
    <property type="entry name" value="EXPRESSION SITE-ASSOCIATED GENE 3 (ESAG3)-LIKE PROTEIN"/>
    <property type="match status" value="1"/>
</dbReference>
<feature type="compositionally biased region" description="Low complexity" evidence="1">
    <location>
        <begin position="610"/>
        <end position="626"/>
    </location>
</feature>
<accession>M3A0E3</accession>
<feature type="transmembrane region" description="Helical" evidence="2">
    <location>
        <begin position="49"/>
        <end position="66"/>
    </location>
</feature>
<feature type="region of interest" description="Disordered" evidence="1">
    <location>
        <begin position="15"/>
        <end position="35"/>
    </location>
</feature>
<evidence type="ECO:0000256" key="2">
    <source>
        <dbReference type="SAM" id="Phobius"/>
    </source>
</evidence>
<evidence type="ECO:0000256" key="1">
    <source>
        <dbReference type="SAM" id="MobiDB-lite"/>
    </source>
</evidence>
<keyword evidence="2" id="KW-1133">Transmembrane helix</keyword>
<dbReference type="HOGENOM" id="CLU_020425_3_1_1"/>
<feature type="compositionally biased region" description="Polar residues" evidence="1">
    <location>
        <begin position="627"/>
        <end position="644"/>
    </location>
</feature>
<dbReference type="EMBL" id="KB446557">
    <property type="protein sequence ID" value="EME84629.1"/>
    <property type="molecule type" value="Genomic_DNA"/>
</dbReference>
<dbReference type="RefSeq" id="XP_007925253.1">
    <property type="nucleotide sequence ID" value="XM_007927062.1"/>
</dbReference>
<gene>
    <name evidence="3" type="ORF">MYCFIDRAFT_173578</name>
</gene>
<organism evidence="3 4">
    <name type="scientific">Pseudocercospora fijiensis (strain CIRAD86)</name>
    <name type="common">Black leaf streak disease fungus</name>
    <name type="synonym">Mycosphaerella fijiensis</name>
    <dbReference type="NCBI Taxonomy" id="383855"/>
    <lineage>
        <taxon>Eukaryota</taxon>
        <taxon>Fungi</taxon>
        <taxon>Dikarya</taxon>
        <taxon>Ascomycota</taxon>
        <taxon>Pezizomycotina</taxon>
        <taxon>Dothideomycetes</taxon>
        <taxon>Dothideomycetidae</taxon>
        <taxon>Mycosphaerellales</taxon>
        <taxon>Mycosphaerellaceae</taxon>
        <taxon>Pseudocercospora</taxon>
    </lineage>
</organism>
<dbReference type="Proteomes" id="UP000016932">
    <property type="component" value="Unassembled WGS sequence"/>
</dbReference>
<reference evidence="3 4" key="1">
    <citation type="journal article" date="2012" name="PLoS Pathog.">
        <title>Diverse lifestyles and strategies of plant pathogenesis encoded in the genomes of eighteen Dothideomycetes fungi.</title>
        <authorList>
            <person name="Ohm R.A."/>
            <person name="Feau N."/>
            <person name="Henrissat B."/>
            <person name="Schoch C.L."/>
            <person name="Horwitz B.A."/>
            <person name="Barry K.W."/>
            <person name="Condon B.J."/>
            <person name="Copeland A.C."/>
            <person name="Dhillon B."/>
            <person name="Glaser F."/>
            <person name="Hesse C.N."/>
            <person name="Kosti I."/>
            <person name="LaButti K."/>
            <person name="Lindquist E.A."/>
            <person name="Lucas S."/>
            <person name="Salamov A.A."/>
            <person name="Bradshaw R.E."/>
            <person name="Ciuffetti L."/>
            <person name="Hamelin R.C."/>
            <person name="Kema G.H.J."/>
            <person name="Lawrence C."/>
            <person name="Scott J.A."/>
            <person name="Spatafora J.W."/>
            <person name="Turgeon B.G."/>
            <person name="de Wit P.J.G.M."/>
            <person name="Zhong S."/>
            <person name="Goodwin S.B."/>
            <person name="Grigoriev I.V."/>
        </authorList>
    </citation>
    <scope>NUCLEOTIDE SEQUENCE [LARGE SCALE GENOMIC DNA]</scope>
    <source>
        <strain evidence="3 4">CIRAD86</strain>
    </source>
</reference>
<keyword evidence="2" id="KW-0472">Membrane</keyword>
<keyword evidence="4" id="KW-1185">Reference proteome</keyword>
<dbReference type="OrthoDB" id="422736at2759"/>
<sequence>MRRRADSRVLPIFTDDDGERRASSSMASVSDDAPSNTGVRAMISFQGRLFFLFILTWIVLILYILWVSQEHPPQGSAELPIESISTEHDATPAITTPPPRLHLLVPASKPDVNLCKVIVSAGISGYPDPVIINWNQTYHEAHFVAGGSHLAKIRGVHEYLQRFQAMRDDDLVLVIDGFDIWLQLRPQTLIDRYFDINRRADKRIAHELKAATEKYAIRQDIVFGTQKRCWPWSQKDPPCYAAPFSSLPDDIYGPGTDTDVGFEPNPWIKYRPRYLNSGYMMGSAKAMRRMFERAMVLLPDEKNFGSDQHIFSHIFGDQEVWREVVRREERSNATIMHEASPDYQPLHPWNENHINQVGKKSADAPGGTLEFSIGLDFEMLLGINTVFSEDDTEWLHWRNETALREAEARVGLPEEHQHMQKLNDDITSTAPPFQLSDLENTLPKATAWPDVSLFTNIWTGIVPPIIHHNAHRDHRKALRQEWWDRIWFTNYTRTMYDMHVRASSAPVAHSGYDKDSLTDYWPAEKLKGGGANGPKIDSADETERWKCFVTDKDHGCNPPNRYLTRKNFPCSNSYISFFPKQNSLSKASTTIIIIKTQPKDPHPHPPPPNSHSSSPKTPSNSDSTPSQPWTYSKTAYHPTPSNADVPTDYDDVPYSPSPTFPTPDAPHHRHPPQYSSSDYDLDTSEEM</sequence>
<dbReference type="AlphaFoldDB" id="M3A0E3"/>
<keyword evidence="2" id="KW-0812">Transmembrane</keyword>
<dbReference type="KEGG" id="pfj:MYCFIDRAFT_173578"/>
<dbReference type="eggNOG" id="ENOG502SKSW">
    <property type="taxonomic scope" value="Eukaryota"/>
</dbReference>
<feature type="compositionally biased region" description="Low complexity" evidence="1">
    <location>
        <begin position="23"/>
        <end position="35"/>
    </location>
</feature>
<proteinExistence type="predicted"/>
<dbReference type="VEuPathDB" id="FungiDB:MYCFIDRAFT_173578"/>
<protein>
    <submittedName>
        <fullName evidence="3">Uncharacterized protein</fullName>
    </submittedName>
</protein>
<dbReference type="CDD" id="cd22997">
    <property type="entry name" value="GT_LH"/>
    <property type="match status" value="1"/>
</dbReference>